<feature type="region of interest" description="Disordered" evidence="1">
    <location>
        <begin position="75"/>
        <end position="136"/>
    </location>
</feature>
<dbReference type="OrthoDB" id="437973at2759"/>
<name>A0A4U0X7I7_9PEZI</name>
<dbReference type="Proteomes" id="UP000308768">
    <property type="component" value="Unassembled WGS sequence"/>
</dbReference>
<protein>
    <submittedName>
        <fullName evidence="2">Uncharacterized protein</fullName>
    </submittedName>
</protein>
<dbReference type="EMBL" id="NAJN01000532">
    <property type="protein sequence ID" value="TKA71941.1"/>
    <property type="molecule type" value="Genomic_DNA"/>
</dbReference>
<organism evidence="2 3">
    <name type="scientific">Cryomyces minteri</name>
    <dbReference type="NCBI Taxonomy" id="331657"/>
    <lineage>
        <taxon>Eukaryota</taxon>
        <taxon>Fungi</taxon>
        <taxon>Dikarya</taxon>
        <taxon>Ascomycota</taxon>
        <taxon>Pezizomycotina</taxon>
        <taxon>Dothideomycetes</taxon>
        <taxon>Dothideomycetes incertae sedis</taxon>
        <taxon>Cryomyces</taxon>
    </lineage>
</organism>
<reference evidence="2 3" key="1">
    <citation type="submission" date="2017-03" db="EMBL/GenBank/DDBJ databases">
        <title>Genomes of endolithic fungi from Antarctica.</title>
        <authorList>
            <person name="Coleine C."/>
            <person name="Masonjones S."/>
            <person name="Stajich J.E."/>
        </authorList>
    </citation>
    <scope>NUCLEOTIDE SEQUENCE [LARGE SCALE GENOMIC DNA]</scope>
    <source>
        <strain evidence="2 3">CCFEE 5187</strain>
    </source>
</reference>
<feature type="region of interest" description="Disordered" evidence="1">
    <location>
        <begin position="35"/>
        <end position="60"/>
    </location>
</feature>
<evidence type="ECO:0000313" key="2">
    <source>
        <dbReference type="EMBL" id="TKA71941.1"/>
    </source>
</evidence>
<keyword evidence="3" id="KW-1185">Reference proteome</keyword>
<accession>A0A4U0X7I7</accession>
<proteinExistence type="predicted"/>
<dbReference type="Pfam" id="PF13917">
    <property type="entry name" value="zf-CCHC_3"/>
    <property type="match status" value="1"/>
</dbReference>
<evidence type="ECO:0000256" key="1">
    <source>
        <dbReference type="SAM" id="MobiDB-lite"/>
    </source>
</evidence>
<gene>
    <name evidence="2" type="ORF">B0A49_05336</name>
</gene>
<dbReference type="AlphaFoldDB" id="A0A4U0X7I7"/>
<evidence type="ECO:0000313" key="3">
    <source>
        <dbReference type="Proteomes" id="UP000308768"/>
    </source>
</evidence>
<sequence>MNRYKGGPSKATASTLCQKCLKRDIYECKAQAQERPYISRPSRTQQLLNPKLVPQLTSDVPNDLLRKKGIADEQLAKRAAERGRKRSRDGEIEALPGRKRSRSVSSYSSDSMSTISTTVSRSPPPRRARISKDDDYYTSQREELPLVPRDVRAVESVRLETPTFRRWQNLFSLCFEKRIRPRQIGPLVKELLSIAPAPGRRIAQALLKPRNLGPTVADPLQWSYVDELLALDQINIVDVLEALLKYSQHHPTHAEAESQKTGKSRLRNPLALESIILYRMARCITSAERPNRASEVRGVIEMAAQWMISLCRSNDILQAATGDAYQVQQQALIIREELGLLVEALLNNAFVCQTIVDSLPSGKNFA</sequence>
<comment type="caution">
    <text evidence="2">The sequence shown here is derived from an EMBL/GenBank/DDBJ whole genome shotgun (WGS) entry which is preliminary data.</text>
</comment>
<feature type="compositionally biased region" description="Low complexity" evidence="1">
    <location>
        <begin position="103"/>
        <end position="121"/>
    </location>
</feature>